<dbReference type="PANTHER" id="PTHR32305:SF15">
    <property type="entry name" value="PROTEIN RHSA-RELATED"/>
    <property type="match status" value="1"/>
</dbReference>
<reference evidence="1 2" key="1">
    <citation type="journal article" date="2016" name="Nat. Commun.">
        <title>Thousands of microbial genomes shed light on interconnected biogeochemical processes in an aquifer system.</title>
        <authorList>
            <person name="Anantharaman K."/>
            <person name="Brown C.T."/>
            <person name="Hug L.A."/>
            <person name="Sharon I."/>
            <person name="Castelle C.J."/>
            <person name="Probst A.J."/>
            <person name="Thomas B.C."/>
            <person name="Singh A."/>
            <person name="Wilkins M.J."/>
            <person name="Karaoz U."/>
            <person name="Brodie E.L."/>
            <person name="Williams K.H."/>
            <person name="Hubbard S.S."/>
            <person name="Banfield J.F."/>
        </authorList>
    </citation>
    <scope>NUCLEOTIDE SEQUENCE [LARGE SCALE GENOMIC DNA]</scope>
</reference>
<dbReference type="Gene3D" id="2.180.10.10">
    <property type="entry name" value="RHS repeat-associated core"/>
    <property type="match status" value="1"/>
</dbReference>
<protein>
    <submittedName>
        <fullName evidence="1">Uncharacterized protein</fullName>
    </submittedName>
</protein>
<sequence length="278" mass="32629">MTGMKWHDENGSHESSYLYDYNGNRYQKIVDSITTAYLYHNEDIIRENVNDTIYEYIHGPGIDEPAVQMESSLNADYYYADGLGSIRQLVSYTGFFENKYRYSVWGELDYPFMKTIANYNNYSYTSRETSENNVNYYRSRFYNPNIAIFNNKDRLSKDIIYILMILNRNNYLDYYILNAYKYVLNNPINNVDPFGFHYSPSSSGGCWNHRDFPDGTSEVDIRCDCYGNCPPSWIETIECHIACELMCDIGLHIFKCPFPYSIIVCIPVCIIECHKEKK</sequence>
<dbReference type="NCBIfam" id="TIGR03696">
    <property type="entry name" value="Rhs_assc_core"/>
    <property type="match status" value="1"/>
</dbReference>
<dbReference type="AlphaFoldDB" id="A0A1F4UFF7"/>
<dbReference type="PANTHER" id="PTHR32305">
    <property type="match status" value="1"/>
</dbReference>
<gene>
    <name evidence="1" type="ORF">A2Y85_03760</name>
</gene>
<accession>A0A1F4UFF7</accession>
<dbReference type="InterPro" id="IPR022385">
    <property type="entry name" value="Rhs_assc_core"/>
</dbReference>
<dbReference type="Proteomes" id="UP000177025">
    <property type="component" value="Unassembled WGS sequence"/>
</dbReference>
<evidence type="ECO:0000313" key="1">
    <source>
        <dbReference type="EMBL" id="OGC43667.1"/>
    </source>
</evidence>
<comment type="caution">
    <text evidence="1">The sequence shown here is derived from an EMBL/GenBank/DDBJ whole genome shotgun (WGS) entry which is preliminary data.</text>
</comment>
<name>A0A1F4UFF7_UNCW3</name>
<dbReference type="InterPro" id="IPR050708">
    <property type="entry name" value="T6SS_VgrG/RHS"/>
</dbReference>
<evidence type="ECO:0000313" key="2">
    <source>
        <dbReference type="Proteomes" id="UP000177025"/>
    </source>
</evidence>
<dbReference type="EMBL" id="MEUM01000012">
    <property type="protein sequence ID" value="OGC43667.1"/>
    <property type="molecule type" value="Genomic_DNA"/>
</dbReference>
<organism evidence="1 2">
    <name type="scientific">candidate division WOR-3 bacterium RBG_13_43_14</name>
    <dbReference type="NCBI Taxonomy" id="1802590"/>
    <lineage>
        <taxon>Bacteria</taxon>
        <taxon>Bacteria division WOR-3</taxon>
    </lineage>
</organism>
<proteinExistence type="predicted"/>